<evidence type="ECO:0000259" key="2">
    <source>
        <dbReference type="PROSITE" id="PS50855"/>
    </source>
</evidence>
<feature type="transmembrane region" description="Helical" evidence="1">
    <location>
        <begin position="58"/>
        <end position="87"/>
    </location>
</feature>
<feature type="transmembrane region" description="Helical" evidence="1">
    <location>
        <begin position="232"/>
        <end position="252"/>
    </location>
</feature>
<feature type="transmembrane region" description="Helical" evidence="1">
    <location>
        <begin position="204"/>
        <end position="226"/>
    </location>
</feature>
<dbReference type="AlphaFoldDB" id="A0A3B1BPV8"/>
<keyword evidence="1" id="KW-1133">Transmembrane helix</keyword>
<dbReference type="EMBL" id="UOFX01000035">
    <property type="protein sequence ID" value="VAX08375.1"/>
    <property type="molecule type" value="Genomic_DNA"/>
</dbReference>
<dbReference type="PANTHER" id="PTHR10422:SF40">
    <property type="entry name" value="CYTOCHROME C OXIDASE SUBUNIT I"/>
    <property type="match status" value="1"/>
</dbReference>
<feature type="transmembrane region" description="Helical" evidence="1">
    <location>
        <begin position="548"/>
        <end position="566"/>
    </location>
</feature>
<dbReference type="PRINTS" id="PR01165">
    <property type="entry name" value="CYCOXIDASEI"/>
</dbReference>
<feature type="transmembrane region" description="Helical" evidence="1">
    <location>
        <begin position="177"/>
        <end position="197"/>
    </location>
</feature>
<dbReference type="PROSITE" id="PS50855">
    <property type="entry name" value="COX1"/>
    <property type="match status" value="1"/>
</dbReference>
<feature type="transmembrane region" description="Helical" evidence="1">
    <location>
        <begin position="26"/>
        <end position="46"/>
    </location>
</feature>
<dbReference type="GO" id="GO:0016491">
    <property type="term" value="F:oxidoreductase activity"/>
    <property type="evidence" value="ECO:0007669"/>
    <property type="project" value="UniProtKB-KW"/>
</dbReference>
<feature type="transmembrane region" description="Helical" evidence="1">
    <location>
        <begin position="140"/>
        <end position="165"/>
    </location>
</feature>
<dbReference type="InterPro" id="IPR000883">
    <property type="entry name" value="Cyt_C_Oxase_1"/>
</dbReference>
<feature type="transmembrane region" description="Helical" evidence="1">
    <location>
        <begin position="296"/>
        <end position="316"/>
    </location>
</feature>
<name>A0A3B1BPV8_9ZZZZ</name>
<proteinExistence type="predicted"/>
<organism evidence="3">
    <name type="scientific">hydrothermal vent metagenome</name>
    <dbReference type="NCBI Taxonomy" id="652676"/>
    <lineage>
        <taxon>unclassified sequences</taxon>
        <taxon>metagenomes</taxon>
        <taxon>ecological metagenomes</taxon>
    </lineage>
</organism>
<feature type="transmembrane region" description="Helical" evidence="1">
    <location>
        <begin position="99"/>
        <end position="120"/>
    </location>
</feature>
<gene>
    <name evidence="3" type="ORF">MNBD_GAMMA26-553</name>
</gene>
<evidence type="ECO:0000313" key="3">
    <source>
        <dbReference type="EMBL" id="VAX08375.1"/>
    </source>
</evidence>
<feature type="transmembrane region" description="Helical" evidence="1">
    <location>
        <begin position="264"/>
        <end position="281"/>
    </location>
</feature>
<dbReference type="SUPFAM" id="SSF81442">
    <property type="entry name" value="Cytochrome c oxidase subunit I-like"/>
    <property type="match status" value="1"/>
</dbReference>
<sequence length="578" mass="62842">MSQFRQCPDTGLFFHKPAESLMKANAVAGAVCLLIAGVLGLLVVLTRWPAIHLLPADAFYMVLTAHGITALIFWVIFFEMAILYFAGSTLLRSRLATPRWAWAGFALMMLGVVLTEVAIFQGGSSVMMTSYVPMKAAPHFYLGLILFAVGALIGCFVYLGTLVVAKNEKTYEGSVPLVTFGATVACIIAIFTIASGAEILIPTFLWSIGYISHIDAAMYRVIWWALGHSSQQINVSAHVAVWYLIAGVIFGARPMSEKVSRSAYLLYIFFLQLASAHHLLTDPGLSADWKVFNTSYAMYLAVLASMIHGMTIPGAIEVAQRKKGLTNGAFEWLRKAPWGNPVFSGMFISLIGFGFLGGISGVVMGTEQINIIIHNTIYVPGHFHATVVIGTTLCWMALTYLLIPVLFRRKMILPVVAQWQPYVFGLGMSIVAVFHMAAGTLGVARRHWDMGFAGNPLGFEYPATAYLLMGIAGVGGVIAVVGGAMYLLVTVGSLIFGEKLEPSAGLFQSVGVPLADDVYSTEKPERLPMAPAEAVEGHHDGTEFEAPGTFILAMVLLVSFVVYYFINWKYLSEVWPIS</sequence>
<feature type="transmembrane region" description="Helical" evidence="1">
    <location>
        <begin position="419"/>
        <end position="444"/>
    </location>
</feature>
<keyword evidence="1" id="KW-0812">Transmembrane</keyword>
<keyword evidence="3" id="KW-0560">Oxidoreductase</keyword>
<accession>A0A3B1BPV8</accession>
<dbReference type="Pfam" id="PF00115">
    <property type="entry name" value="COX1"/>
    <property type="match status" value="1"/>
</dbReference>
<keyword evidence="1" id="KW-0472">Membrane</keyword>
<dbReference type="PANTHER" id="PTHR10422">
    <property type="entry name" value="CYTOCHROME C OXIDASE SUBUNIT 1"/>
    <property type="match status" value="1"/>
</dbReference>
<dbReference type="Gene3D" id="1.20.210.10">
    <property type="entry name" value="Cytochrome c oxidase-like, subunit I domain"/>
    <property type="match status" value="1"/>
</dbReference>
<reference evidence="3" key="1">
    <citation type="submission" date="2018-06" db="EMBL/GenBank/DDBJ databases">
        <authorList>
            <person name="Zhirakovskaya E."/>
        </authorList>
    </citation>
    <scope>NUCLEOTIDE SEQUENCE</scope>
</reference>
<feature type="transmembrane region" description="Helical" evidence="1">
    <location>
        <begin position="464"/>
        <end position="489"/>
    </location>
</feature>
<dbReference type="EC" id="1.9.3.1" evidence="3"/>
<dbReference type="GO" id="GO:0020037">
    <property type="term" value="F:heme binding"/>
    <property type="evidence" value="ECO:0007669"/>
    <property type="project" value="InterPro"/>
</dbReference>
<feature type="transmembrane region" description="Helical" evidence="1">
    <location>
        <begin position="342"/>
        <end position="363"/>
    </location>
</feature>
<feature type="domain" description="Cytochrome oxidase subunit I profile" evidence="2">
    <location>
        <begin position="27"/>
        <end position="531"/>
    </location>
</feature>
<dbReference type="GO" id="GO:0004129">
    <property type="term" value="F:cytochrome-c oxidase activity"/>
    <property type="evidence" value="ECO:0007669"/>
    <property type="project" value="InterPro"/>
</dbReference>
<evidence type="ECO:0000256" key="1">
    <source>
        <dbReference type="SAM" id="Phobius"/>
    </source>
</evidence>
<dbReference type="GO" id="GO:0016020">
    <property type="term" value="C:membrane"/>
    <property type="evidence" value="ECO:0007669"/>
    <property type="project" value="InterPro"/>
</dbReference>
<feature type="transmembrane region" description="Helical" evidence="1">
    <location>
        <begin position="383"/>
        <end position="407"/>
    </location>
</feature>
<protein>
    <submittedName>
        <fullName evidence="3">Cytochrome c oxidase (B(O/a)3-type) chain I</fullName>
        <ecNumber evidence="3">1.9.3.1</ecNumber>
    </submittedName>
</protein>
<dbReference type="GO" id="GO:0009060">
    <property type="term" value="P:aerobic respiration"/>
    <property type="evidence" value="ECO:0007669"/>
    <property type="project" value="InterPro"/>
</dbReference>
<dbReference type="InterPro" id="IPR036927">
    <property type="entry name" value="Cyt_c_oxase-like_su1_sf"/>
</dbReference>
<dbReference type="InterPro" id="IPR023616">
    <property type="entry name" value="Cyt_c_oxase-like_su1_dom"/>
</dbReference>